<name>A0A409WYF1_9AGAR</name>
<keyword evidence="2" id="KW-1185">Reference proteome</keyword>
<dbReference type="Proteomes" id="UP000284706">
    <property type="component" value="Unassembled WGS sequence"/>
</dbReference>
<accession>A0A409WYF1</accession>
<evidence type="ECO:0000313" key="2">
    <source>
        <dbReference type="Proteomes" id="UP000284706"/>
    </source>
</evidence>
<organism evidence="1 2">
    <name type="scientific">Gymnopilus dilepis</name>
    <dbReference type="NCBI Taxonomy" id="231916"/>
    <lineage>
        <taxon>Eukaryota</taxon>
        <taxon>Fungi</taxon>
        <taxon>Dikarya</taxon>
        <taxon>Basidiomycota</taxon>
        <taxon>Agaricomycotina</taxon>
        <taxon>Agaricomycetes</taxon>
        <taxon>Agaricomycetidae</taxon>
        <taxon>Agaricales</taxon>
        <taxon>Agaricineae</taxon>
        <taxon>Hymenogastraceae</taxon>
        <taxon>Gymnopilus</taxon>
    </lineage>
</organism>
<sequence>MLLTKTKRYPFSTCPPYLRGNPKDLPPTPCTSCRFQCPVLTSSFMIVHWLYCSRILQGVDFLHVSRLCFVFSQIHPGGKLFFPFISFIPIHFFSRSRSRSSDPVRLWRHSLNRDDQIPPPVCSLHWFLPVK</sequence>
<dbReference type="EMBL" id="NHYE01004607">
    <property type="protein sequence ID" value="PPQ83554.1"/>
    <property type="molecule type" value="Genomic_DNA"/>
</dbReference>
<proteinExistence type="predicted"/>
<comment type="caution">
    <text evidence="1">The sequence shown here is derived from an EMBL/GenBank/DDBJ whole genome shotgun (WGS) entry which is preliminary data.</text>
</comment>
<dbReference type="AlphaFoldDB" id="A0A409WYF1"/>
<gene>
    <name evidence="1" type="ORF">CVT26_003874</name>
</gene>
<reference evidence="1 2" key="1">
    <citation type="journal article" date="2018" name="Evol. Lett.">
        <title>Horizontal gene cluster transfer increased hallucinogenic mushroom diversity.</title>
        <authorList>
            <person name="Reynolds H.T."/>
            <person name="Vijayakumar V."/>
            <person name="Gluck-Thaler E."/>
            <person name="Korotkin H.B."/>
            <person name="Matheny P.B."/>
            <person name="Slot J.C."/>
        </authorList>
    </citation>
    <scope>NUCLEOTIDE SEQUENCE [LARGE SCALE GENOMIC DNA]</scope>
    <source>
        <strain evidence="1 2">SRW20</strain>
    </source>
</reference>
<protein>
    <submittedName>
        <fullName evidence="1">Uncharacterized protein</fullName>
    </submittedName>
</protein>
<evidence type="ECO:0000313" key="1">
    <source>
        <dbReference type="EMBL" id="PPQ83554.1"/>
    </source>
</evidence>
<dbReference type="InParanoid" id="A0A409WYF1"/>